<feature type="transmembrane region" description="Helical" evidence="1">
    <location>
        <begin position="194"/>
        <end position="212"/>
    </location>
</feature>
<accession>A0A8J3GNY2</accession>
<feature type="transmembrane region" description="Helical" evidence="1">
    <location>
        <begin position="315"/>
        <end position="336"/>
    </location>
</feature>
<organism evidence="2 3">
    <name type="scientific">Pseudolysinimonas yzui</name>
    <dbReference type="NCBI Taxonomy" id="2708254"/>
    <lineage>
        <taxon>Bacteria</taxon>
        <taxon>Bacillati</taxon>
        <taxon>Actinomycetota</taxon>
        <taxon>Actinomycetes</taxon>
        <taxon>Micrococcales</taxon>
        <taxon>Microbacteriaceae</taxon>
        <taxon>Pseudolysinimonas</taxon>
    </lineage>
</organism>
<proteinExistence type="predicted"/>
<reference evidence="2" key="2">
    <citation type="submission" date="2020-09" db="EMBL/GenBank/DDBJ databases">
        <authorList>
            <person name="Sun Q."/>
            <person name="Zhou Y."/>
        </authorList>
    </citation>
    <scope>NUCLEOTIDE SEQUENCE</scope>
    <source>
        <strain evidence="2">CGMCC 1.16548</strain>
    </source>
</reference>
<feature type="transmembrane region" description="Helical" evidence="1">
    <location>
        <begin position="128"/>
        <end position="150"/>
    </location>
</feature>
<dbReference type="Proteomes" id="UP000617531">
    <property type="component" value="Unassembled WGS sequence"/>
</dbReference>
<keyword evidence="1" id="KW-0812">Transmembrane</keyword>
<feature type="transmembrane region" description="Helical" evidence="1">
    <location>
        <begin position="248"/>
        <end position="266"/>
    </location>
</feature>
<feature type="transmembrane region" description="Helical" evidence="1">
    <location>
        <begin position="6"/>
        <end position="26"/>
    </location>
</feature>
<evidence type="ECO:0000313" key="2">
    <source>
        <dbReference type="EMBL" id="GHF08536.1"/>
    </source>
</evidence>
<dbReference type="EMBL" id="BNAI01000001">
    <property type="protein sequence ID" value="GHF08536.1"/>
    <property type="molecule type" value="Genomic_DNA"/>
</dbReference>
<evidence type="ECO:0000256" key="1">
    <source>
        <dbReference type="SAM" id="Phobius"/>
    </source>
</evidence>
<feature type="transmembrane region" description="Helical" evidence="1">
    <location>
        <begin position="66"/>
        <end position="84"/>
    </location>
</feature>
<feature type="transmembrane region" description="Helical" evidence="1">
    <location>
        <begin position="162"/>
        <end position="182"/>
    </location>
</feature>
<dbReference type="RefSeq" id="WP_191281935.1">
    <property type="nucleotide sequence ID" value="NZ_BNAI01000001.1"/>
</dbReference>
<comment type="caution">
    <text evidence="2">The sequence shown here is derived from an EMBL/GenBank/DDBJ whole genome shotgun (WGS) entry which is preliminary data.</text>
</comment>
<protein>
    <submittedName>
        <fullName evidence="2">Uncharacterized protein</fullName>
    </submittedName>
</protein>
<dbReference type="SUPFAM" id="SSF111352">
    <property type="entry name" value="Ammonium transporter"/>
    <property type="match status" value="1"/>
</dbReference>
<reference evidence="2" key="1">
    <citation type="journal article" date="2014" name="Int. J. Syst. Evol. Microbiol.">
        <title>Complete genome sequence of Corynebacterium casei LMG S-19264T (=DSM 44701T), isolated from a smear-ripened cheese.</title>
        <authorList>
            <consortium name="US DOE Joint Genome Institute (JGI-PGF)"/>
            <person name="Walter F."/>
            <person name="Albersmeier A."/>
            <person name="Kalinowski J."/>
            <person name="Ruckert C."/>
        </authorList>
    </citation>
    <scope>NUCLEOTIDE SEQUENCE</scope>
    <source>
        <strain evidence="2">CGMCC 1.16548</strain>
    </source>
</reference>
<dbReference type="AlphaFoldDB" id="A0A8J3GNY2"/>
<feature type="transmembrane region" description="Helical" evidence="1">
    <location>
        <begin position="96"/>
        <end position="116"/>
    </location>
</feature>
<gene>
    <name evidence="2" type="ORF">GCM10011600_06730</name>
</gene>
<sequence>MTAPDEAVLFVAISFAAGGLATLSIFQLVRPVIGGRMVWPAIAAAALTTVVTTSLGTLTGAARLDYLLGISAFTLPVLVLLEAAAIGSGADRVARWVLMLAWGLIVFPGAALIPPLLTEQCRFDGCGIIDFGGALPLFVSAAAYVLLAWSPPDAVAVAQVRGSEAIAGVLGFWIAFAIWLASLEAALDPYVARILLAGVVGPAAGALGWLLVDQLKATGRTVTRSLAFGFLAGIVATASGAVTVSFPWSAVVGALAGVVAGVIHAAKPLAAAGVAPRWGLSLLGATAVGFLAPPISGDTIGILFSAQVGVLWTPLLAFVGVALGAAVVSAPVWVLLRRRQAG</sequence>
<keyword evidence="1" id="KW-0472">Membrane</keyword>
<name>A0A8J3GNY2_9MICO</name>
<keyword evidence="1" id="KW-1133">Transmembrane helix</keyword>
<evidence type="ECO:0000313" key="3">
    <source>
        <dbReference type="Proteomes" id="UP000617531"/>
    </source>
</evidence>
<feature type="transmembrane region" description="Helical" evidence="1">
    <location>
        <begin position="224"/>
        <end position="242"/>
    </location>
</feature>
<feature type="transmembrane region" description="Helical" evidence="1">
    <location>
        <begin position="278"/>
        <end position="295"/>
    </location>
</feature>
<keyword evidence="3" id="KW-1185">Reference proteome</keyword>